<dbReference type="InterPro" id="IPR006508">
    <property type="entry name" value="PsdUridine_synth_RluA-like"/>
</dbReference>
<dbReference type="GO" id="GO:0000455">
    <property type="term" value="P:enzyme-directed rRNA pseudouridine synthesis"/>
    <property type="evidence" value="ECO:0007669"/>
    <property type="project" value="TreeGrafter"/>
</dbReference>
<dbReference type="EMBL" id="AM889137">
    <property type="protein sequence ID" value="CBA09633.1"/>
    <property type="molecule type" value="Genomic_DNA"/>
</dbReference>
<evidence type="ECO:0000256" key="1">
    <source>
        <dbReference type="ARBA" id="ARBA00010876"/>
    </source>
</evidence>
<dbReference type="InterPro" id="IPR050188">
    <property type="entry name" value="RluA_PseudoU_synthase"/>
</dbReference>
<dbReference type="InterPro" id="IPR006145">
    <property type="entry name" value="PsdUridine_synth_RsuA/RluA"/>
</dbReference>
<dbReference type="InterPro" id="IPR020103">
    <property type="entry name" value="PsdUridine_synth_cat_dom_sf"/>
</dbReference>
<reference evidence="3" key="1">
    <citation type="journal article" date="2008" name="Proc. Natl. Acad. Sci. U.S.A.">
        <title>Whole-genome comparison of disease and carriage strains provides insights into virulence evolution in Neisseria meningitidis.</title>
        <authorList>
            <person name="Schoen C."/>
            <person name="Blom J."/>
            <person name="Claus H."/>
            <person name="Schramm-Glueck A."/>
            <person name="Brandt P."/>
            <person name="Mueller T."/>
            <person name="Goesmann A."/>
            <person name="Joseph B."/>
            <person name="Konietzny S."/>
            <person name="Kurzai O."/>
            <person name="Schmitt C."/>
            <person name="Friedrich T."/>
            <person name="Linke B."/>
            <person name="Vogel U."/>
            <person name="Frosch M."/>
        </authorList>
    </citation>
    <scope>NUCLEOTIDE SEQUENCE</scope>
    <source>
        <strain evidence="3">Alpha153</strain>
    </source>
</reference>
<dbReference type="PANTHER" id="PTHR21600">
    <property type="entry name" value="MITOCHONDRIAL RNA PSEUDOURIDINE SYNTHASE"/>
    <property type="match status" value="1"/>
</dbReference>
<comment type="similarity">
    <text evidence="1">Belongs to the pseudouridine synthase RluA family.</text>
</comment>
<proteinExistence type="inferred from homology"/>
<dbReference type="AlphaFoldDB" id="C6SGC7"/>
<dbReference type="GO" id="GO:0003723">
    <property type="term" value="F:RNA binding"/>
    <property type="evidence" value="ECO:0007669"/>
    <property type="project" value="InterPro"/>
</dbReference>
<protein>
    <submittedName>
        <fullName evidence="3">Pseudouridylate synthase, 23S RNA-specific</fullName>
    </submittedName>
</protein>
<evidence type="ECO:0000313" key="3">
    <source>
        <dbReference type="EMBL" id="CBA09633.1"/>
    </source>
</evidence>
<dbReference type="CDD" id="cd02869">
    <property type="entry name" value="PseudoU_synth_RluA_like"/>
    <property type="match status" value="1"/>
</dbReference>
<dbReference type="Pfam" id="PF00849">
    <property type="entry name" value="PseudoU_synth_2"/>
    <property type="match status" value="1"/>
</dbReference>
<dbReference type="GO" id="GO:0140098">
    <property type="term" value="F:catalytic activity, acting on RNA"/>
    <property type="evidence" value="ECO:0007669"/>
    <property type="project" value="UniProtKB-ARBA"/>
</dbReference>
<dbReference type="SUPFAM" id="SSF55120">
    <property type="entry name" value="Pseudouridine synthase"/>
    <property type="match status" value="1"/>
</dbReference>
<dbReference type="PANTHER" id="PTHR21600:SF87">
    <property type="entry name" value="RNA PSEUDOURIDYLATE SYNTHASE DOMAIN-CONTAINING PROTEIN 1"/>
    <property type="match status" value="1"/>
</dbReference>
<name>C6SGC7_NEIME</name>
<evidence type="ECO:0000259" key="2">
    <source>
        <dbReference type="Pfam" id="PF00849"/>
    </source>
</evidence>
<dbReference type="NCBIfam" id="TIGR01621">
    <property type="entry name" value="RluA-like"/>
    <property type="match status" value="1"/>
</dbReference>
<accession>C6SGC7</accession>
<dbReference type="Gene3D" id="3.30.2350.10">
    <property type="entry name" value="Pseudouridine synthase"/>
    <property type="match status" value="1"/>
</dbReference>
<feature type="domain" description="Pseudouridine synthase RsuA/RluA-like" evidence="2">
    <location>
        <begin position="24"/>
        <end position="167"/>
    </location>
</feature>
<gene>
    <name evidence="3" type="primary">rluA</name>
    <name evidence="3" type="ORF">NME_2347</name>
</gene>
<organism evidence="3">
    <name type="scientific">Neisseria meningitidis alpha153</name>
    <dbReference type="NCBI Taxonomy" id="663926"/>
    <lineage>
        <taxon>Bacteria</taxon>
        <taxon>Pseudomonadati</taxon>
        <taxon>Pseudomonadota</taxon>
        <taxon>Betaproteobacteria</taxon>
        <taxon>Neisseriales</taxon>
        <taxon>Neisseriaceae</taxon>
        <taxon>Neisseria</taxon>
    </lineage>
</organism>
<dbReference type="GO" id="GO:0009982">
    <property type="term" value="F:pseudouridine synthase activity"/>
    <property type="evidence" value="ECO:0007669"/>
    <property type="project" value="InterPro"/>
</dbReference>
<sequence length="231" mass="26478">MPDRKLLSNIFRFKYVEILFRHQDFVAINKPQGISVHRSDGEVSLTATLAAQLGVEKVWLLHRLDKQTGGILLFALNSQSAAVLAAQFAERKMKKTYLALSDRKPSKKQGWIKGGMEKSRRGMWKLTRNMENIAVTQFFSIRISEKMRLFILEPHTGKTHQLRVAMKSLGSPILGDRLYGGTESETTFLYAWKIQFTYQQQEIEITAPLKNAWQAENISHALEEFYMAKAV</sequence>